<keyword evidence="4" id="KW-1185">Reference proteome</keyword>
<dbReference type="Pfam" id="PF10241">
    <property type="entry name" value="KxDL"/>
    <property type="match status" value="1"/>
</dbReference>
<dbReference type="OrthoDB" id="10258877at2759"/>
<reference evidence="3" key="1">
    <citation type="submission" date="2021-09" db="EMBL/GenBank/DDBJ databases">
        <authorList>
            <consortium name="Pathogen Informatics"/>
        </authorList>
    </citation>
    <scope>NUCLEOTIDE SEQUENCE</scope>
</reference>
<feature type="domain" description="KxDL" evidence="2">
    <location>
        <begin position="21"/>
        <end position="105"/>
    </location>
</feature>
<dbReference type="PANTHER" id="PTHR13511">
    <property type="entry name" value="KXDL MOTIF-CONTAINING PROTEIN 1"/>
    <property type="match status" value="1"/>
</dbReference>
<dbReference type="EMBL" id="CAKAEH010001639">
    <property type="protein sequence ID" value="CAG9538243.1"/>
    <property type="molecule type" value="Genomic_DNA"/>
</dbReference>
<dbReference type="AlphaFoldDB" id="A0A8J2Q673"/>
<name>A0A8J2Q673_9BILA</name>
<organism evidence="3 4">
    <name type="scientific">Cercopithifilaria johnstoni</name>
    <dbReference type="NCBI Taxonomy" id="2874296"/>
    <lineage>
        <taxon>Eukaryota</taxon>
        <taxon>Metazoa</taxon>
        <taxon>Ecdysozoa</taxon>
        <taxon>Nematoda</taxon>
        <taxon>Chromadorea</taxon>
        <taxon>Rhabditida</taxon>
        <taxon>Spirurina</taxon>
        <taxon>Spiruromorpha</taxon>
        <taxon>Filarioidea</taxon>
        <taxon>Onchocercidae</taxon>
        <taxon>Cercopithifilaria</taxon>
    </lineage>
</organism>
<evidence type="ECO:0000256" key="1">
    <source>
        <dbReference type="ARBA" id="ARBA00005913"/>
    </source>
</evidence>
<comment type="caution">
    <text evidence="3">The sequence shown here is derived from an EMBL/GenBank/DDBJ whole genome shotgun (WGS) entry which is preliminary data.</text>
</comment>
<dbReference type="InterPro" id="IPR039843">
    <property type="entry name" value="KXD1-like"/>
</dbReference>
<dbReference type="GO" id="GO:0099078">
    <property type="term" value="C:BORC complex"/>
    <property type="evidence" value="ECO:0007669"/>
    <property type="project" value="TreeGrafter"/>
</dbReference>
<protein>
    <recommendedName>
        <fullName evidence="2">KxDL domain-containing protein</fullName>
    </recommendedName>
</protein>
<dbReference type="Proteomes" id="UP000746747">
    <property type="component" value="Unassembled WGS sequence"/>
</dbReference>
<dbReference type="InterPro" id="IPR019371">
    <property type="entry name" value="KxDL_dom"/>
</dbReference>
<sequence>MTDTFASTSAEDNEEHLVEALISQVDDEAITKIIQLQKKSLAHFEKTNEMLINCCRLSANRLEKARKDLAESKQLILEMKSDLESIFRRIRIFKQTYLTKYTDIYKYFEQQYREEKEE</sequence>
<evidence type="ECO:0000313" key="4">
    <source>
        <dbReference type="Proteomes" id="UP000746747"/>
    </source>
</evidence>
<comment type="similarity">
    <text evidence="1">Belongs to the KXD1 family.</text>
</comment>
<evidence type="ECO:0000313" key="3">
    <source>
        <dbReference type="EMBL" id="CAG9538243.1"/>
    </source>
</evidence>
<dbReference type="PANTHER" id="PTHR13511:SF0">
    <property type="entry name" value="KXDL MOTIF-CONTAINING PROTEIN 1"/>
    <property type="match status" value="1"/>
</dbReference>
<evidence type="ECO:0000259" key="2">
    <source>
        <dbReference type="Pfam" id="PF10241"/>
    </source>
</evidence>
<accession>A0A8J2Q673</accession>
<gene>
    <name evidence="3" type="ORF">CJOHNSTONI_LOCUS7970</name>
</gene>
<proteinExistence type="inferred from homology"/>
<dbReference type="GO" id="GO:0032418">
    <property type="term" value="P:lysosome localization"/>
    <property type="evidence" value="ECO:0007669"/>
    <property type="project" value="TreeGrafter"/>
</dbReference>